<dbReference type="PANTHER" id="PTHR43918">
    <property type="entry name" value="ACETYLCHOLINESTERASE"/>
    <property type="match status" value="1"/>
</dbReference>
<evidence type="ECO:0000259" key="4">
    <source>
        <dbReference type="Pfam" id="PF00135"/>
    </source>
</evidence>
<dbReference type="Gene3D" id="3.40.50.1820">
    <property type="entry name" value="alpha/beta hydrolase"/>
    <property type="match status" value="1"/>
</dbReference>
<dbReference type="PROSITE" id="PS00122">
    <property type="entry name" value="CARBOXYLESTERASE_B_1"/>
    <property type="match status" value="1"/>
</dbReference>
<feature type="domain" description="Carboxylesterase type B" evidence="4">
    <location>
        <begin position="29"/>
        <end position="535"/>
    </location>
</feature>
<dbReference type="InterPro" id="IPR050654">
    <property type="entry name" value="AChE-related_enzymes"/>
</dbReference>
<dbReference type="Pfam" id="PF00135">
    <property type="entry name" value="COesterase"/>
    <property type="match status" value="1"/>
</dbReference>
<name>A0AA38Y8K6_9EURO</name>
<dbReference type="PANTHER" id="PTHR43918:SF4">
    <property type="entry name" value="CARBOXYLIC ESTER HYDROLASE"/>
    <property type="match status" value="1"/>
</dbReference>
<feature type="signal peptide" evidence="3">
    <location>
        <begin position="1"/>
        <end position="20"/>
    </location>
</feature>
<comment type="caution">
    <text evidence="5">The sequence shown here is derived from an EMBL/GenBank/DDBJ whole genome shotgun (WGS) entry which is preliminary data.</text>
</comment>
<dbReference type="InterPro" id="IPR029058">
    <property type="entry name" value="AB_hydrolase_fold"/>
</dbReference>
<keyword evidence="2 3" id="KW-0378">Hydrolase</keyword>
<dbReference type="InterPro" id="IPR019819">
    <property type="entry name" value="Carboxylesterase_B_CS"/>
</dbReference>
<organism evidence="5 6">
    <name type="scientific">Knufia peltigerae</name>
    <dbReference type="NCBI Taxonomy" id="1002370"/>
    <lineage>
        <taxon>Eukaryota</taxon>
        <taxon>Fungi</taxon>
        <taxon>Dikarya</taxon>
        <taxon>Ascomycota</taxon>
        <taxon>Pezizomycotina</taxon>
        <taxon>Eurotiomycetes</taxon>
        <taxon>Chaetothyriomycetidae</taxon>
        <taxon>Chaetothyriales</taxon>
        <taxon>Trichomeriaceae</taxon>
        <taxon>Knufia</taxon>
    </lineage>
</organism>
<comment type="similarity">
    <text evidence="1 3">Belongs to the type-B carboxylesterase/lipase family.</text>
</comment>
<evidence type="ECO:0000313" key="5">
    <source>
        <dbReference type="EMBL" id="KAJ9639281.1"/>
    </source>
</evidence>
<dbReference type="SUPFAM" id="SSF53474">
    <property type="entry name" value="alpha/beta-Hydrolases"/>
    <property type="match status" value="1"/>
</dbReference>
<accession>A0AA38Y8K6</accession>
<dbReference type="Proteomes" id="UP001172681">
    <property type="component" value="Unassembled WGS sequence"/>
</dbReference>
<dbReference type="GO" id="GO:0052689">
    <property type="term" value="F:carboxylic ester hydrolase activity"/>
    <property type="evidence" value="ECO:0007669"/>
    <property type="project" value="TreeGrafter"/>
</dbReference>
<dbReference type="InterPro" id="IPR019826">
    <property type="entry name" value="Carboxylesterase_B_AS"/>
</dbReference>
<feature type="chain" id="PRO_5041481812" description="Carboxylic ester hydrolase" evidence="3">
    <location>
        <begin position="21"/>
        <end position="585"/>
    </location>
</feature>
<evidence type="ECO:0000313" key="6">
    <source>
        <dbReference type="Proteomes" id="UP001172681"/>
    </source>
</evidence>
<keyword evidence="6" id="KW-1185">Reference proteome</keyword>
<evidence type="ECO:0000256" key="3">
    <source>
        <dbReference type="RuleBase" id="RU361235"/>
    </source>
</evidence>
<protein>
    <recommendedName>
        <fullName evidence="3">Carboxylic ester hydrolase</fullName>
        <ecNumber evidence="3">3.1.1.-</ecNumber>
    </recommendedName>
</protein>
<dbReference type="InterPro" id="IPR002018">
    <property type="entry name" value="CarbesteraseB"/>
</dbReference>
<dbReference type="AlphaFoldDB" id="A0AA38Y8K6"/>
<dbReference type="EMBL" id="JAPDRN010000018">
    <property type="protein sequence ID" value="KAJ9639281.1"/>
    <property type="molecule type" value="Genomic_DNA"/>
</dbReference>
<gene>
    <name evidence="5" type="ORF">H2204_003892</name>
</gene>
<dbReference type="PROSITE" id="PS00941">
    <property type="entry name" value="CARBOXYLESTERASE_B_2"/>
    <property type="match status" value="1"/>
</dbReference>
<evidence type="ECO:0000256" key="2">
    <source>
        <dbReference type="ARBA" id="ARBA00022801"/>
    </source>
</evidence>
<evidence type="ECO:0000256" key="1">
    <source>
        <dbReference type="ARBA" id="ARBA00005964"/>
    </source>
</evidence>
<keyword evidence="3" id="KW-0732">Signal</keyword>
<sequence length="585" mass="63841">MKHIITYILTLVVTTVTSVAIKPGTTDGPLAHTKNGTYKGIVSQPYDQDFFLGVPFAKPPVGNLRFRNPQSTTGKWSGTRSAQEYAPECVAYVSNRPYNISEDCLYLNVVRPSNIDYGNTTLPVAVWIHGGGFYMGGSSGDQRFNLSFIVQHSVEIGLPIIAVSVNYRLGGLGFLSSREVSESGSSNMGLRDQRLGLQWIQENIAGFGGDPSKVTIWGESAGAASVGLHLTAYNGRDDGLFRGAIMESGNPIFYGKQNRSKVFQNSYDALSAITKCNTTADSLECLRSLPLGELNNALNTSAMATAWYPQIDGDIIHRHSSEQIADGAFVHVPIILGANSDEGTAFAIKGINTTQDFLDVLTKGPKGPTGMPEAFAEKVLSSYPVNSSQNVLAFLGPDFVAPPYPFGKEWRRAATYWGDQVFIANRRLCCETWAKAGVDAYCYRFNAVSALTDALNGVTHFTEVAFMMLDLGGYGYPPIQPSPFQGLGDEYKDLARLMNGDWISFVATQNPNTWHAQRSSAAQTLGMAVPEWPRYQVGRGKSDQMTVIPEIFVYNANYSSAAENDTFRQEGINLINSGNLKIYDR</sequence>
<dbReference type="EC" id="3.1.1.-" evidence="3"/>
<reference evidence="5" key="1">
    <citation type="submission" date="2022-10" db="EMBL/GenBank/DDBJ databases">
        <title>Culturing micro-colonial fungi from biological soil crusts in the Mojave desert and describing Neophaeococcomyces mojavensis, and introducing the new genera and species Taxawa tesnikishii.</title>
        <authorList>
            <person name="Kurbessoian T."/>
            <person name="Stajich J.E."/>
        </authorList>
    </citation>
    <scope>NUCLEOTIDE SEQUENCE</scope>
    <source>
        <strain evidence="5">TK_35</strain>
    </source>
</reference>
<proteinExistence type="inferred from homology"/>